<dbReference type="InterPro" id="IPR055088">
    <property type="entry name" value="Fibulin_C"/>
</dbReference>
<keyword evidence="8" id="KW-0106">Calcium</keyword>
<evidence type="ECO:0000313" key="15">
    <source>
        <dbReference type="Proteomes" id="UP000298663"/>
    </source>
</evidence>
<reference evidence="14 15" key="2">
    <citation type="journal article" date="2019" name="G3 (Bethesda)">
        <title>Hybrid Assembly of the Genome of the Entomopathogenic Nematode Steinernema carpocapsae Identifies the X-Chromosome.</title>
        <authorList>
            <person name="Serra L."/>
            <person name="Macchietto M."/>
            <person name="Macias-Munoz A."/>
            <person name="McGill C.J."/>
            <person name="Rodriguez I.M."/>
            <person name="Rodriguez B."/>
            <person name="Murad R."/>
            <person name="Mortazavi A."/>
        </authorList>
    </citation>
    <scope>NUCLEOTIDE SEQUENCE [LARGE SCALE GENOMIC DNA]</scope>
    <source>
        <strain evidence="14 15">ALL</strain>
    </source>
</reference>
<keyword evidence="9" id="KW-1015">Disulfide bond</keyword>
<dbReference type="PANTHER" id="PTHR47333">
    <property type="entry name" value="VON WILLEBRAND FACTOR C AND EGF DOMAIN-CONTAINING PROTEIN"/>
    <property type="match status" value="1"/>
</dbReference>
<protein>
    <recommendedName>
        <fullName evidence="11">Fibulin-1</fullName>
    </recommendedName>
</protein>
<evidence type="ECO:0000256" key="6">
    <source>
        <dbReference type="ARBA" id="ARBA00022729"/>
    </source>
</evidence>
<evidence type="ECO:0000256" key="7">
    <source>
        <dbReference type="ARBA" id="ARBA00022737"/>
    </source>
</evidence>
<dbReference type="OrthoDB" id="10060424at2759"/>
<feature type="domain" description="EGF-like" evidence="13">
    <location>
        <begin position="365"/>
        <end position="406"/>
    </location>
</feature>
<comment type="subcellular location">
    <subcellularLocation>
        <location evidence="1 11">Secreted</location>
        <location evidence="1 11">Extracellular space</location>
        <location evidence="1 11">Extracellular matrix</location>
    </subcellularLocation>
</comment>
<dbReference type="Gene3D" id="2.10.25.10">
    <property type="entry name" value="Laminin"/>
    <property type="match status" value="9"/>
</dbReference>
<evidence type="ECO:0000259" key="13">
    <source>
        <dbReference type="PROSITE" id="PS50026"/>
    </source>
</evidence>
<dbReference type="PROSITE" id="PS00010">
    <property type="entry name" value="ASX_HYDROXYL"/>
    <property type="match status" value="3"/>
</dbReference>
<dbReference type="GO" id="GO:0005509">
    <property type="term" value="F:calcium ion binding"/>
    <property type="evidence" value="ECO:0007669"/>
    <property type="project" value="InterPro"/>
</dbReference>
<feature type="domain" description="EGF-like" evidence="13">
    <location>
        <begin position="451"/>
        <end position="491"/>
    </location>
</feature>
<dbReference type="InterPro" id="IPR001881">
    <property type="entry name" value="EGF-like_Ca-bd_dom"/>
</dbReference>
<evidence type="ECO:0000256" key="12">
    <source>
        <dbReference type="PROSITE-ProRule" id="PRU00076"/>
    </source>
</evidence>
<dbReference type="InterPro" id="IPR049883">
    <property type="entry name" value="NOTCH1_EGF-like"/>
</dbReference>
<dbReference type="GO" id="GO:0030198">
    <property type="term" value="P:extracellular matrix organization"/>
    <property type="evidence" value="ECO:0007669"/>
    <property type="project" value="InterPro"/>
</dbReference>
<evidence type="ECO:0000256" key="11">
    <source>
        <dbReference type="PIRNR" id="PIRNR036313"/>
    </source>
</evidence>
<dbReference type="InterPro" id="IPR018097">
    <property type="entry name" value="EGF_Ca-bd_CS"/>
</dbReference>
<dbReference type="AlphaFoldDB" id="A0A4U5N503"/>
<keyword evidence="7" id="KW-0677">Repeat</keyword>
<keyword evidence="3 11" id="KW-0964">Secreted</keyword>
<keyword evidence="4 11" id="KW-0272">Extracellular matrix</keyword>
<reference evidence="14 15" key="1">
    <citation type="journal article" date="2015" name="Genome Biol.">
        <title>Comparative genomics of Steinernema reveals deeply conserved gene regulatory networks.</title>
        <authorList>
            <person name="Dillman A.R."/>
            <person name="Macchietto M."/>
            <person name="Porter C.F."/>
            <person name="Rogers A."/>
            <person name="Williams B."/>
            <person name="Antoshechkin I."/>
            <person name="Lee M.M."/>
            <person name="Goodwin Z."/>
            <person name="Lu X."/>
            <person name="Lewis E.E."/>
            <person name="Goodrich-Blair H."/>
            <person name="Stock S.P."/>
            <person name="Adams B.J."/>
            <person name="Sternberg P.W."/>
            <person name="Mortazavi A."/>
        </authorList>
    </citation>
    <scope>NUCLEOTIDE SEQUENCE [LARGE SCALE GENOMIC DNA]</scope>
    <source>
        <strain evidence="14 15">ALL</strain>
    </source>
</reference>
<accession>A0A4U5N503</accession>
<dbReference type="InterPro" id="IPR017048">
    <property type="entry name" value="Fibulin-1"/>
</dbReference>
<dbReference type="PROSITE" id="PS01187">
    <property type="entry name" value="EGF_CA"/>
    <property type="match status" value="2"/>
</dbReference>
<dbReference type="Pfam" id="PF12662">
    <property type="entry name" value="cEGF"/>
    <property type="match status" value="2"/>
</dbReference>
<proteinExistence type="inferred from homology"/>
<dbReference type="Proteomes" id="UP000298663">
    <property type="component" value="Unassembled WGS sequence"/>
</dbReference>
<dbReference type="InterPro" id="IPR000742">
    <property type="entry name" value="EGF"/>
</dbReference>
<dbReference type="InterPro" id="IPR009030">
    <property type="entry name" value="Growth_fac_rcpt_cys_sf"/>
</dbReference>
<dbReference type="EMBL" id="AZBU02000005">
    <property type="protein sequence ID" value="TKR77424.1"/>
    <property type="molecule type" value="Genomic_DNA"/>
</dbReference>
<dbReference type="Pfam" id="PF22914">
    <property type="entry name" value="Fibulin_C"/>
    <property type="match status" value="1"/>
</dbReference>
<evidence type="ECO:0000256" key="5">
    <source>
        <dbReference type="ARBA" id="ARBA00022536"/>
    </source>
</evidence>
<dbReference type="InterPro" id="IPR000152">
    <property type="entry name" value="EGF-type_Asp/Asn_hydroxyl_site"/>
</dbReference>
<dbReference type="PANTHER" id="PTHR47333:SF4">
    <property type="entry name" value="EGF-LIKE DOMAIN-CONTAINING PROTEIN"/>
    <property type="match status" value="1"/>
</dbReference>
<organism evidence="14 15">
    <name type="scientific">Steinernema carpocapsae</name>
    <name type="common">Entomopathogenic nematode</name>
    <dbReference type="NCBI Taxonomy" id="34508"/>
    <lineage>
        <taxon>Eukaryota</taxon>
        <taxon>Metazoa</taxon>
        <taxon>Ecdysozoa</taxon>
        <taxon>Nematoda</taxon>
        <taxon>Chromadorea</taxon>
        <taxon>Rhabditida</taxon>
        <taxon>Tylenchina</taxon>
        <taxon>Panagrolaimomorpha</taxon>
        <taxon>Strongyloidoidea</taxon>
        <taxon>Steinernematidae</taxon>
        <taxon>Steinernema</taxon>
    </lineage>
</organism>
<evidence type="ECO:0000256" key="2">
    <source>
        <dbReference type="ARBA" id="ARBA00006127"/>
    </source>
</evidence>
<comment type="similarity">
    <text evidence="2 11">Belongs to the fibulin family.</text>
</comment>
<dbReference type="GO" id="GO:0016504">
    <property type="term" value="F:peptidase activator activity"/>
    <property type="evidence" value="ECO:0007669"/>
    <property type="project" value="InterPro"/>
</dbReference>
<evidence type="ECO:0000256" key="9">
    <source>
        <dbReference type="ARBA" id="ARBA00023157"/>
    </source>
</evidence>
<dbReference type="PROSITE" id="PS50026">
    <property type="entry name" value="EGF_3"/>
    <property type="match status" value="3"/>
</dbReference>
<dbReference type="FunFam" id="2.10.25.10:FF:000010">
    <property type="entry name" value="Pro-epidermal growth factor"/>
    <property type="match status" value="1"/>
</dbReference>
<evidence type="ECO:0000256" key="10">
    <source>
        <dbReference type="ARBA" id="ARBA00023180"/>
    </source>
</evidence>
<evidence type="ECO:0000256" key="1">
    <source>
        <dbReference type="ARBA" id="ARBA00004498"/>
    </source>
</evidence>
<dbReference type="InterPro" id="IPR026823">
    <property type="entry name" value="cEGF"/>
</dbReference>
<dbReference type="PIRSF" id="PIRSF036313">
    <property type="entry name" value="Fibulin-1"/>
    <property type="match status" value="1"/>
</dbReference>
<keyword evidence="6" id="KW-0732">Signal</keyword>
<comment type="caution">
    <text evidence="12">Lacks conserved residue(s) required for the propagation of feature annotation.</text>
</comment>
<dbReference type="PROSITE" id="PS01186">
    <property type="entry name" value="EGF_2"/>
    <property type="match status" value="5"/>
</dbReference>
<dbReference type="SMART" id="SM00179">
    <property type="entry name" value="EGF_CA"/>
    <property type="match status" value="9"/>
</dbReference>
<sequence>MNDTTRFLLVTLTFSSPRPSWRQKRSFERRSTFCTASELTRCCAGGHRHFRETHKCTSIRSEGSSTTCARTASICCLRASLDHSCSTGTRHAEREGSCPATNSLNGGGLQKECCDCCLLAKDLLNHGEPCIGAVGFSPACLNSFNKCCDNNESAINENDENSVLLPVDGDRCASAKCDHICNDRGGFEVECSCRSGYELGPDGFSCVDIDECVLQLSDCRLGSQRCLNTPGSYKCIRTLSCGTGYALDSDTEHCIDVDECNHGTHDCGKLYQCRNTQGSYRCDPKKCASNEIMNPRTGECLSVDCPPGYEAKEGKCIDVNECELPDMCGNFEECINSPGSYRCQEIGDLCNKGYEMDKQTGYCTDVNECVDGVHTCGDHVCINLVGSYKCRCKAGFEFNEASLTCEDVNECTKFPGHMCSAHATCINTIGSFECTCDAGFALGADGRICEDIDECSEQSNLCQQKCINTPGSYQCICDQGYQLGIDGSMCEDIDECKTWARRGTELCMGGCTNTIGSFKCECPKGFEVDADGITCRDVDECQIGECPSTDQVCVNTLGSFKCHRIRCPRYYSHDSNLKNRCNRGPSACKRLNEVQCRKHPVHISWQHIAIPRHVNISSQRTSVVLFSMKGPSADEYQMQFELQLIRSRPEYPSVLPAIRSNFLLQKGEERNSAVIALRDSLDGPQEVEMELTLRLSVNGEFSSKFVANLVIFVSKYKPAITPNINEDHHHNHRHHSHHTHSHMLI</sequence>
<dbReference type="SUPFAM" id="SSF57184">
    <property type="entry name" value="Growth factor receptor domain"/>
    <property type="match status" value="3"/>
</dbReference>
<keyword evidence="15" id="KW-1185">Reference proteome</keyword>
<dbReference type="FunFam" id="2.10.25.10:FF:000005">
    <property type="entry name" value="Fibrillin 2"/>
    <property type="match status" value="1"/>
</dbReference>
<feature type="domain" description="EGF-like" evidence="13">
    <location>
        <begin position="407"/>
        <end position="450"/>
    </location>
</feature>
<evidence type="ECO:0000256" key="4">
    <source>
        <dbReference type="ARBA" id="ARBA00022530"/>
    </source>
</evidence>
<evidence type="ECO:0000256" key="3">
    <source>
        <dbReference type="ARBA" id="ARBA00022525"/>
    </source>
</evidence>
<dbReference type="SMART" id="SM00181">
    <property type="entry name" value="EGF"/>
    <property type="match status" value="8"/>
</dbReference>
<dbReference type="Pfam" id="PF07645">
    <property type="entry name" value="EGF_CA"/>
    <property type="match status" value="5"/>
</dbReference>
<dbReference type="FunFam" id="2.10.25.10:FF:000014">
    <property type="entry name" value="Latent-transforming growth factor beta-binding protein 3"/>
    <property type="match status" value="3"/>
</dbReference>
<comment type="caution">
    <text evidence="14">The sequence shown here is derived from an EMBL/GenBank/DDBJ whole genome shotgun (WGS) entry which is preliminary data.</text>
</comment>
<evidence type="ECO:0000256" key="8">
    <source>
        <dbReference type="ARBA" id="ARBA00022837"/>
    </source>
</evidence>
<name>A0A4U5N503_STECR</name>
<comment type="subunit">
    <text evidence="11">Homomultimerizes and interacts with various extracellular matrix components.</text>
</comment>
<gene>
    <name evidence="14" type="ORF">L596_018401</name>
</gene>
<dbReference type="InterPro" id="IPR052080">
    <property type="entry name" value="vWF_C/EGF_Fibrillin"/>
</dbReference>
<dbReference type="SUPFAM" id="SSF57196">
    <property type="entry name" value="EGF/Laminin"/>
    <property type="match status" value="1"/>
</dbReference>
<dbReference type="STRING" id="34508.A0A4U5N503"/>
<keyword evidence="5 12" id="KW-0245">EGF-like domain</keyword>
<evidence type="ECO:0000313" key="14">
    <source>
        <dbReference type="EMBL" id="TKR77424.1"/>
    </source>
</evidence>
<dbReference type="CDD" id="cd00054">
    <property type="entry name" value="EGF_CA"/>
    <property type="match status" value="3"/>
</dbReference>
<keyword evidence="10" id="KW-0325">Glycoprotein</keyword>